<evidence type="ECO:0000313" key="2">
    <source>
        <dbReference type="Proteomes" id="UP000182836"/>
    </source>
</evidence>
<evidence type="ECO:0000313" key="1">
    <source>
        <dbReference type="EMBL" id="SDI84749.1"/>
    </source>
</evidence>
<gene>
    <name evidence="1" type="ORF">SAMN04487909_108152</name>
</gene>
<dbReference type="EMBL" id="FNED01000008">
    <property type="protein sequence ID" value="SDI84749.1"/>
    <property type="molecule type" value="Genomic_DNA"/>
</dbReference>
<accession>A0A1G8NWY5</accession>
<dbReference type="Proteomes" id="UP000182836">
    <property type="component" value="Unassembled WGS sequence"/>
</dbReference>
<sequence>MVRARDLEGGTMASEITFKSKDELTAFIVNEVINTTEALEILGCSRQNLNDLIKRKVITPIKELPRDRLFYKSDILKRKEQVEKRKR</sequence>
<reference evidence="1 2" key="1">
    <citation type="submission" date="2016-10" db="EMBL/GenBank/DDBJ databases">
        <authorList>
            <person name="de Groot N.N."/>
        </authorList>
    </citation>
    <scope>NUCLEOTIDE SEQUENCE [LARGE SCALE GENOMIC DNA]</scope>
    <source>
        <strain evidence="1 2">DSM 2895</strain>
    </source>
</reference>
<evidence type="ECO:0008006" key="3">
    <source>
        <dbReference type="Google" id="ProtNLM"/>
    </source>
</evidence>
<protein>
    <recommendedName>
        <fullName evidence="3">Helix-turn-helix domain-containing protein</fullName>
    </recommendedName>
</protein>
<organism evidence="1 2">
    <name type="scientific">Aneurinibacillus migulanus</name>
    <name type="common">Bacillus migulanus</name>
    <dbReference type="NCBI Taxonomy" id="47500"/>
    <lineage>
        <taxon>Bacteria</taxon>
        <taxon>Bacillati</taxon>
        <taxon>Bacillota</taxon>
        <taxon>Bacilli</taxon>
        <taxon>Bacillales</taxon>
        <taxon>Paenibacillaceae</taxon>
        <taxon>Aneurinibacillus group</taxon>
        <taxon>Aneurinibacillus</taxon>
    </lineage>
</organism>
<dbReference type="AlphaFoldDB" id="A0A1G8NWY5"/>
<proteinExistence type="predicted"/>
<name>A0A1G8NWY5_ANEMI</name>